<feature type="transmembrane region" description="Helical" evidence="8">
    <location>
        <begin position="849"/>
        <end position="870"/>
    </location>
</feature>
<dbReference type="EMBL" id="JBBCAQ010000002">
    <property type="protein sequence ID" value="KAK7605553.1"/>
    <property type="molecule type" value="Genomic_DNA"/>
</dbReference>
<gene>
    <name evidence="10" type="ORF">V9T40_007411</name>
</gene>
<feature type="transmembrane region" description="Helical" evidence="8">
    <location>
        <begin position="988"/>
        <end position="1008"/>
    </location>
</feature>
<dbReference type="Pfam" id="PF07648">
    <property type="entry name" value="Kazal_2"/>
    <property type="match status" value="1"/>
</dbReference>
<keyword evidence="3" id="KW-1003">Cell membrane</keyword>
<reference evidence="10 11" key="1">
    <citation type="submission" date="2024-03" db="EMBL/GenBank/DDBJ databases">
        <title>Adaptation during the transition from Ophiocordyceps entomopathogen to insect associate is accompanied by gene loss and intensified selection.</title>
        <authorList>
            <person name="Ward C.M."/>
            <person name="Onetto C.A."/>
            <person name="Borneman A.R."/>
        </authorList>
    </citation>
    <scope>NUCLEOTIDE SEQUENCE [LARGE SCALE GENOMIC DNA]</scope>
    <source>
        <strain evidence="10">AWRI1</strain>
        <tissue evidence="10">Single Adult Female</tissue>
    </source>
</reference>
<feature type="domain" description="Kazal-like" evidence="9">
    <location>
        <begin position="467"/>
        <end position="525"/>
    </location>
</feature>
<keyword evidence="11" id="KW-1185">Reference proteome</keyword>
<feature type="transmembrane region" description="Helical" evidence="8">
    <location>
        <begin position="392"/>
        <end position="418"/>
    </location>
</feature>
<feature type="transmembrane region" description="Helical" evidence="8">
    <location>
        <begin position="890"/>
        <end position="908"/>
    </location>
</feature>
<feature type="transmembrane region" description="Helical" evidence="8">
    <location>
        <begin position="590"/>
        <end position="613"/>
    </location>
</feature>
<feature type="transmembrane region" description="Helical" evidence="8">
    <location>
        <begin position="947"/>
        <end position="968"/>
    </location>
</feature>
<feature type="transmembrane region" description="Helical" evidence="8">
    <location>
        <begin position="780"/>
        <end position="804"/>
    </location>
</feature>
<evidence type="ECO:0000313" key="10">
    <source>
        <dbReference type="EMBL" id="KAK7605553.1"/>
    </source>
</evidence>
<dbReference type="Gene3D" id="1.20.1250.20">
    <property type="entry name" value="MFS general substrate transporter like domains"/>
    <property type="match status" value="1"/>
</dbReference>
<dbReference type="PROSITE" id="PS51465">
    <property type="entry name" value="KAZAL_2"/>
    <property type="match status" value="1"/>
</dbReference>
<dbReference type="GO" id="GO:0016323">
    <property type="term" value="C:basolateral plasma membrane"/>
    <property type="evidence" value="ECO:0007669"/>
    <property type="project" value="TreeGrafter"/>
</dbReference>
<feature type="transmembrane region" description="Helical" evidence="8">
    <location>
        <begin position="430"/>
        <end position="449"/>
    </location>
</feature>
<evidence type="ECO:0000256" key="1">
    <source>
        <dbReference type="ARBA" id="ARBA00004651"/>
    </source>
</evidence>
<dbReference type="Pfam" id="PF03137">
    <property type="entry name" value="OATP"/>
    <property type="match status" value="1"/>
</dbReference>
<feature type="transmembrane region" description="Helical" evidence="8">
    <location>
        <begin position="287"/>
        <end position="307"/>
    </location>
</feature>
<feature type="transmembrane region" description="Helical" evidence="8">
    <location>
        <begin position="245"/>
        <end position="267"/>
    </location>
</feature>
<comment type="subcellular location">
    <subcellularLocation>
        <location evidence="1">Cell membrane</location>
        <topology evidence="1">Multi-pass membrane protein</topology>
    </subcellularLocation>
</comment>
<dbReference type="InterPro" id="IPR036259">
    <property type="entry name" value="MFS_trans_sf"/>
</dbReference>
<protein>
    <recommendedName>
        <fullName evidence="9">Kazal-like domain-containing protein</fullName>
    </recommendedName>
</protein>
<evidence type="ECO:0000256" key="8">
    <source>
        <dbReference type="SAM" id="Phobius"/>
    </source>
</evidence>
<evidence type="ECO:0000256" key="5">
    <source>
        <dbReference type="ARBA" id="ARBA00022989"/>
    </source>
</evidence>
<dbReference type="GO" id="GO:0043252">
    <property type="term" value="P:sodium-independent organic anion transport"/>
    <property type="evidence" value="ECO:0007669"/>
    <property type="project" value="TreeGrafter"/>
</dbReference>
<evidence type="ECO:0000256" key="7">
    <source>
        <dbReference type="ARBA" id="ARBA00023157"/>
    </source>
</evidence>
<dbReference type="Proteomes" id="UP001367676">
    <property type="component" value="Unassembled WGS sequence"/>
</dbReference>
<dbReference type="InterPro" id="IPR036058">
    <property type="entry name" value="Kazal_dom_sf"/>
</dbReference>
<feature type="transmembrane region" description="Helical" evidence="8">
    <location>
        <begin position="136"/>
        <end position="155"/>
    </location>
</feature>
<dbReference type="PANTHER" id="PTHR11388:SF76">
    <property type="entry name" value="SOLUTE CARRIER ORGANIC ANION TRANSPORTER FAMILY MEMBER"/>
    <property type="match status" value="1"/>
</dbReference>
<evidence type="ECO:0000313" key="11">
    <source>
        <dbReference type="Proteomes" id="UP001367676"/>
    </source>
</evidence>
<dbReference type="SUPFAM" id="SSF103473">
    <property type="entry name" value="MFS general substrate transporter"/>
    <property type="match status" value="1"/>
</dbReference>
<proteinExistence type="inferred from homology"/>
<keyword evidence="7" id="KW-1015">Disulfide bond</keyword>
<dbReference type="CDD" id="cd17336">
    <property type="entry name" value="MFS_SLCO_OATP"/>
    <property type="match status" value="1"/>
</dbReference>
<dbReference type="AlphaFoldDB" id="A0AAN9Y9S2"/>
<sequence>MVIAANLQASSGCSEAEGHGCGEREKILARPQPAEYAAMRGHNEDTTCGFWVCRGPFVQKFANRRAYVLLFGILGCLSSASYAYFNGIISTVEKRFGIPSRVVGVITVGNDISSLIVSTVLTYYASKKHQPRWIGFGMYTFVLFCLMSALPHFIFGPGNDALSLTKEAGLDANVDPQTSDEKRLLCSDSAKECQTSSGNVVAPILLFAAQFISGLGGTLYHTLGVSYMDDNMSRSQTPLMLSFTYFIRSLGPVLGYLISSICLKLYIAPGLTPIIDNKNPRWLGAWWLGWIILAVLIFIFSTLITLFPKVLPKTELRKGNSTFASSPDENHAPQNPDELPASFADMMQTFKRLFTNRILMCNNLAAIFYVLGAMPFFIFMPKYIEIMYAQSASFASLITGTVGLAFSSFGILLSGFILSKYKPRARLLAGWNVFVGFVLVAAVISFTFLECPNLSGEKSFHSNAEKISGSVWCAKNCHCDYVKYSPVCSKDGKTNFISPCHAGCTEMESDKVSRIFFANRCSCLANSTFATDDASSMKVKSGPCPVDCATTFMLFLGVICFLQLVGSTGKTSNFLVAVRCVEDKDKPVSMGLGITLMSLAAFIPSPILFGYIIDRSCLVWGKTCTGRSNCWLYDSKKLMYTMNYTAAAFISIGVLFDTGVWYLAKNIQIFEEETDRKNRKLIREMTKVEDTSEQVFSNDGAIPSFVGVASSFLRCGHRKNLDEVEESFSTRTGQLRFSVPTSVRPTCLNFRLDISIFGWMSHFSSSCLIFRLDVSFFFQLVKFSAGCIIFWLDVSFFGWMSHFFSSWLNLQLDVSFFGWMSHFSSSWLNIRLVVSFFGWTSHFSARCLIFRPAGLIFLVKFSAGCLIFRLDVSFFGWMSHFSSSWLNFRLNVSIFGWMSQFLSSWLNFRMDVSMFGWMSHFLSSWLNFRLDVSFFDWMSHLSAGCLIYFPAGYIFGWMSHFLSSLLNFRLDVSIFGWMSQFSSSWFNFRLVILFFGWMSQFSAGYLIFRLDVSIFGWMSHFSAGCLNFRLGVSFFVQLVKFSTGCLNFRLYVSFFGWMSQFSTGCLIRLPAG</sequence>
<comment type="caution">
    <text evidence="10">The sequence shown here is derived from an EMBL/GenBank/DDBJ whole genome shotgun (WGS) entry which is preliminary data.</text>
</comment>
<keyword evidence="4 8" id="KW-0812">Transmembrane</keyword>
<feature type="transmembrane region" description="Helical" evidence="8">
    <location>
        <begin position="105"/>
        <end position="124"/>
    </location>
</feature>
<evidence type="ECO:0000256" key="2">
    <source>
        <dbReference type="ARBA" id="ARBA00009657"/>
    </source>
</evidence>
<feature type="transmembrane region" description="Helical" evidence="8">
    <location>
        <begin position="816"/>
        <end position="837"/>
    </location>
</feature>
<accession>A0AAN9Y9S2</accession>
<dbReference type="SUPFAM" id="SSF100895">
    <property type="entry name" value="Kazal-type serine protease inhibitors"/>
    <property type="match status" value="1"/>
</dbReference>
<keyword evidence="5 8" id="KW-1133">Transmembrane helix</keyword>
<dbReference type="InterPro" id="IPR002350">
    <property type="entry name" value="Kazal_dom"/>
</dbReference>
<keyword evidence="6 8" id="KW-0472">Membrane</keyword>
<feature type="transmembrane region" description="Helical" evidence="8">
    <location>
        <begin position="66"/>
        <end position="85"/>
    </location>
</feature>
<name>A0AAN9Y9S2_9HEMI</name>
<dbReference type="InterPro" id="IPR004156">
    <property type="entry name" value="OATP"/>
</dbReference>
<feature type="transmembrane region" description="Helical" evidence="8">
    <location>
        <begin position="204"/>
        <end position="224"/>
    </location>
</feature>
<evidence type="ECO:0000256" key="4">
    <source>
        <dbReference type="ARBA" id="ARBA00022692"/>
    </source>
</evidence>
<feature type="transmembrane region" description="Helical" evidence="8">
    <location>
        <begin position="358"/>
        <end position="380"/>
    </location>
</feature>
<evidence type="ECO:0000256" key="6">
    <source>
        <dbReference type="ARBA" id="ARBA00023136"/>
    </source>
</evidence>
<feature type="transmembrane region" description="Helical" evidence="8">
    <location>
        <begin position="549"/>
        <end position="569"/>
    </location>
</feature>
<dbReference type="NCBIfam" id="TIGR00805">
    <property type="entry name" value="oat"/>
    <property type="match status" value="1"/>
</dbReference>
<organism evidence="10 11">
    <name type="scientific">Parthenolecanium corni</name>
    <dbReference type="NCBI Taxonomy" id="536013"/>
    <lineage>
        <taxon>Eukaryota</taxon>
        <taxon>Metazoa</taxon>
        <taxon>Ecdysozoa</taxon>
        <taxon>Arthropoda</taxon>
        <taxon>Hexapoda</taxon>
        <taxon>Insecta</taxon>
        <taxon>Pterygota</taxon>
        <taxon>Neoptera</taxon>
        <taxon>Paraneoptera</taxon>
        <taxon>Hemiptera</taxon>
        <taxon>Sternorrhyncha</taxon>
        <taxon>Coccoidea</taxon>
        <taxon>Coccidae</taxon>
        <taxon>Parthenolecanium</taxon>
    </lineage>
</organism>
<evidence type="ECO:0000259" key="9">
    <source>
        <dbReference type="PROSITE" id="PS51465"/>
    </source>
</evidence>
<dbReference type="GO" id="GO:0015347">
    <property type="term" value="F:sodium-independent organic anion transmembrane transporter activity"/>
    <property type="evidence" value="ECO:0007669"/>
    <property type="project" value="TreeGrafter"/>
</dbReference>
<dbReference type="PANTHER" id="PTHR11388">
    <property type="entry name" value="ORGANIC ANION TRANSPORTER"/>
    <property type="match status" value="1"/>
</dbReference>
<comment type="similarity">
    <text evidence="2">Belongs to the organo anion transporter (TC 2.A.60) family.</text>
</comment>
<feature type="transmembrane region" description="Helical" evidence="8">
    <location>
        <begin position="644"/>
        <end position="664"/>
    </location>
</feature>
<evidence type="ECO:0000256" key="3">
    <source>
        <dbReference type="ARBA" id="ARBA00022475"/>
    </source>
</evidence>